<dbReference type="AlphaFoldDB" id="A0A8J2LYA3"/>
<gene>
    <name evidence="2" type="ORF">CJOHNSTONI_LOCUS1632</name>
</gene>
<feature type="compositionally biased region" description="Basic and acidic residues" evidence="1">
    <location>
        <begin position="64"/>
        <end position="97"/>
    </location>
</feature>
<dbReference type="EMBL" id="CAKAEH010000511">
    <property type="protein sequence ID" value="CAG9531213.1"/>
    <property type="molecule type" value="Genomic_DNA"/>
</dbReference>
<name>A0A8J2LYA3_9BILA</name>
<accession>A0A8J2LYA3</accession>
<dbReference type="Proteomes" id="UP000746747">
    <property type="component" value="Unassembled WGS sequence"/>
</dbReference>
<feature type="compositionally biased region" description="Polar residues" evidence="1">
    <location>
        <begin position="54"/>
        <end position="63"/>
    </location>
</feature>
<proteinExistence type="predicted"/>
<organism evidence="2 3">
    <name type="scientific">Cercopithifilaria johnstoni</name>
    <dbReference type="NCBI Taxonomy" id="2874296"/>
    <lineage>
        <taxon>Eukaryota</taxon>
        <taxon>Metazoa</taxon>
        <taxon>Ecdysozoa</taxon>
        <taxon>Nematoda</taxon>
        <taxon>Chromadorea</taxon>
        <taxon>Rhabditida</taxon>
        <taxon>Spirurina</taxon>
        <taxon>Spiruromorpha</taxon>
        <taxon>Filarioidea</taxon>
        <taxon>Onchocercidae</taxon>
        <taxon>Cercopithifilaria</taxon>
    </lineage>
</organism>
<feature type="region of interest" description="Disordered" evidence="1">
    <location>
        <begin position="32"/>
        <end position="97"/>
    </location>
</feature>
<sequence length="228" mass="26376">MHMLLIHLVCATILFIPYVIYNCNKKISKAKQVEETSKKQQIKQVKKQITEQESTATEGVNETQEVKETIDSKKVKSSDKRKEDSKKVNSSDNPKCKIEKTEKVIEQEKSLPEIKEGSMKIADDKDPRYKTLYFFMDKNIDVFGRDKCQPEQPEIDTAKKISDDEIAAKIAEIKARYGLMMKEDEETEMDWNALLQAKNIEKEGDVLIFILPTEVASKVKKKKKRKKK</sequence>
<comment type="caution">
    <text evidence="2">The sequence shown here is derived from an EMBL/GenBank/DDBJ whole genome shotgun (WGS) entry which is preliminary data.</text>
</comment>
<keyword evidence="3" id="KW-1185">Reference proteome</keyword>
<evidence type="ECO:0000313" key="3">
    <source>
        <dbReference type="Proteomes" id="UP000746747"/>
    </source>
</evidence>
<reference evidence="2" key="1">
    <citation type="submission" date="2021-09" db="EMBL/GenBank/DDBJ databases">
        <authorList>
            <consortium name="Pathogen Informatics"/>
        </authorList>
    </citation>
    <scope>NUCLEOTIDE SEQUENCE</scope>
</reference>
<protein>
    <submittedName>
        <fullName evidence="2">Uncharacterized protein</fullName>
    </submittedName>
</protein>
<evidence type="ECO:0000256" key="1">
    <source>
        <dbReference type="SAM" id="MobiDB-lite"/>
    </source>
</evidence>
<evidence type="ECO:0000313" key="2">
    <source>
        <dbReference type="EMBL" id="CAG9531213.1"/>
    </source>
</evidence>
<dbReference type="OrthoDB" id="5865812at2759"/>